<accession>A0A3M7QPL3</accession>
<name>A0A3M7QPL3_BRAPC</name>
<evidence type="ECO:0000313" key="3">
    <source>
        <dbReference type="Proteomes" id="UP000276133"/>
    </source>
</evidence>
<reference evidence="2 3" key="1">
    <citation type="journal article" date="2018" name="Sci. Rep.">
        <title>Genomic signatures of local adaptation to the degree of environmental predictability in rotifers.</title>
        <authorList>
            <person name="Franch-Gras L."/>
            <person name="Hahn C."/>
            <person name="Garcia-Roger E.M."/>
            <person name="Carmona M.J."/>
            <person name="Serra M."/>
            <person name="Gomez A."/>
        </authorList>
    </citation>
    <scope>NUCLEOTIDE SEQUENCE [LARGE SCALE GENOMIC DNA]</scope>
    <source>
        <strain evidence="2">HYR1</strain>
    </source>
</reference>
<protein>
    <submittedName>
        <fullName evidence="2">Uncharacterized protein</fullName>
    </submittedName>
</protein>
<keyword evidence="1" id="KW-0812">Transmembrane</keyword>
<evidence type="ECO:0000256" key="1">
    <source>
        <dbReference type="SAM" id="Phobius"/>
    </source>
</evidence>
<organism evidence="2 3">
    <name type="scientific">Brachionus plicatilis</name>
    <name type="common">Marine rotifer</name>
    <name type="synonym">Brachionus muelleri</name>
    <dbReference type="NCBI Taxonomy" id="10195"/>
    <lineage>
        <taxon>Eukaryota</taxon>
        <taxon>Metazoa</taxon>
        <taxon>Spiralia</taxon>
        <taxon>Gnathifera</taxon>
        <taxon>Rotifera</taxon>
        <taxon>Eurotatoria</taxon>
        <taxon>Monogononta</taxon>
        <taxon>Pseudotrocha</taxon>
        <taxon>Ploima</taxon>
        <taxon>Brachionidae</taxon>
        <taxon>Brachionus</taxon>
    </lineage>
</organism>
<feature type="non-terminal residue" evidence="2">
    <location>
        <position position="1"/>
    </location>
</feature>
<proteinExistence type="predicted"/>
<dbReference type="EMBL" id="REGN01005456">
    <property type="protein sequence ID" value="RNA13282.1"/>
    <property type="molecule type" value="Genomic_DNA"/>
</dbReference>
<evidence type="ECO:0000313" key="2">
    <source>
        <dbReference type="EMBL" id="RNA13282.1"/>
    </source>
</evidence>
<dbReference type="AlphaFoldDB" id="A0A3M7QPL3"/>
<keyword evidence="1" id="KW-0472">Membrane</keyword>
<feature type="transmembrane region" description="Helical" evidence="1">
    <location>
        <begin position="49"/>
        <end position="68"/>
    </location>
</feature>
<keyword evidence="1" id="KW-1133">Transmembrane helix</keyword>
<dbReference type="Proteomes" id="UP000276133">
    <property type="component" value="Unassembled WGS sequence"/>
</dbReference>
<keyword evidence="3" id="KW-1185">Reference proteome</keyword>
<gene>
    <name evidence="2" type="ORF">BpHYR1_036492</name>
</gene>
<sequence>VLRESNAKITQLGISVVHGKPSHSIHSILFDQSNPILIYRTRTKYSTTIVGLNFSLACGAAYCCSLFYY</sequence>
<comment type="caution">
    <text evidence="2">The sequence shown here is derived from an EMBL/GenBank/DDBJ whole genome shotgun (WGS) entry which is preliminary data.</text>
</comment>